<sequence length="246" mass="27533">MKIADKIEMLEVPMKLMGTHGTIYPTVIWDDEHVVHIDAGISDSKSLIKDEMDKAGVPFDKIDTILVTHQDIDHICGINCIVDELGDVKVLAHSEEKSYIQGEKPILRFKNSNIKERIKMLPEDEQQKVLDMVENTSVKVDGELSDGDKLDYGGGIVVIHTPGHTPGHICLYHEESKSLIVGDALNIEGNELVVTHRDAMSKKELIIINGWLEKLGEFDIENVIAYHTGLFKNDPNQMLKELSNSI</sequence>
<reference evidence="2 3" key="2">
    <citation type="journal article" date="2014" name="Int. J. Syst. Evol. Microbiol.">
        <title>Methanobacterium paludis sp. nov. and a novel strain of Methanobacterium lacus isolated from northern peatlands.</title>
        <authorList>
            <person name="Cadillo-Quiroz H."/>
            <person name="Brauer S.L."/>
            <person name="Goodson N."/>
            <person name="Yavitt J.B."/>
            <person name="Zinder S.H."/>
        </authorList>
    </citation>
    <scope>NUCLEOTIDE SEQUENCE [LARGE SCALE GENOMIC DNA]</scope>
    <source>
        <strain evidence="2 3">AL-21</strain>
    </source>
</reference>
<evidence type="ECO:0000313" key="3">
    <source>
        <dbReference type="Proteomes" id="UP000007490"/>
    </source>
</evidence>
<dbReference type="SUPFAM" id="SSF56281">
    <property type="entry name" value="Metallo-hydrolase/oxidoreductase"/>
    <property type="match status" value="1"/>
</dbReference>
<dbReference type="Gene3D" id="3.60.15.10">
    <property type="entry name" value="Ribonuclease Z/Hydroxyacylglutathione hydrolase-like"/>
    <property type="match status" value="1"/>
</dbReference>
<dbReference type="CDD" id="cd07721">
    <property type="entry name" value="yflN-like_MBL-fold"/>
    <property type="match status" value="1"/>
</dbReference>
<dbReference type="Proteomes" id="UP000007490">
    <property type="component" value="Chromosome"/>
</dbReference>
<dbReference type="PANTHER" id="PTHR42951">
    <property type="entry name" value="METALLO-BETA-LACTAMASE DOMAIN-CONTAINING"/>
    <property type="match status" value="1"/>
</dbReference>
<dbReference type="InterPro" id="IPR001279">
    <property type="entry name" value="Metallo-B-lactamas"/>
</dbReference>
<dbReference type="GeneID" id="10277942"/>
<keyword evidence="3" id="KW-1185">Reference proteome</keyword>
<dbReference type="SMART" id="SM00849">
    <property type="entry name" value="Lactamase_B"/>
    <property type="match status" value="1"/>
</dbReference>
<evidence type="ECO:0000259" key="1">
    <source>
        <dbReference type="SMART" id="SM00849"/>
    </source>
</evidence>
<dbReference type="PANTHER" id="PTHR42951:SF15">
    <property type="entry name" value="METALLO-BETA-LACTAMASE SUPERFAMILY PROTEIN"/>
    <property type="match status" value="1"/>
</dbReference>
<dbReference type="InterPro" id="IPR050855">
    <property type="entry name" value="NDM-1-like"/>
</dbReference>
<dbReference type="RefSeq" id="WP_013645075.1">
    <property type="nucleotide sequence ID" value="NC_015216.1"/>
</dbReference>
<dbReference type="Pfam" id="PF00753">
    <property type="entry name" value="Lactamase_B"/>
    <property type="match status" value="1"/>
</dbReference>
<evidence type="ECO:0000313" key="2">
    <source>
        <dbReference type="EMBL" id="ADZ09724.1"/>
    </source>
</evidence>
<dbReference type="STRING" id="877455.Metbo_1491"/>
<dbReference type="EMBL" id="CP002551">
    <property type="protein sequence ID" value="ADZ09724.1"/>
    <property type="molecule type" value="Genomic_DNA"/>
</dbReference>
<dbReference type="eggNOG" id="arCOG00504">
    <property type="taxonomic scope" value="Archaea"/>
</dbReference>
<dbReference type="AlphaFoldDB" id="F0T8H3"/>
<protein>
    <submittedName>
        <fullName evidence="2">Beta-lactamase domain protein</fullName>
    </submittedName>
</protein>
<gene>
    <name evidence="2" type="ordered locus">Metbo_1491</name>
</gene>
<feature type="domain" description="Metallo-beta-lactamase" evidence="1">
    <location>
        <begin position="22"/>
        <end position="227"/>
    </location>
</feature>
<proteinExistence type="predicted"/>
<dbReference type="OrthoDB" id="197151at2157"/>
<reference evidence="3" key="1">
    <citation type="submission" date="2011-02" db="EMBL/GenBank/DDBJ databases">
        <title>Complete sequence of Methanobacterium sp. AL-21.</title>
        <authorList>
            <consortium name="US DOE Joint Genome Institute"/>
            <person name="Lucas S."/>
            <person name="Copeland A."/>
            <person name="Lapidus A."/>
            <person name="Cheng J.-F."/>
            <person name="Goodwin L."/>
            <person name="Pitluck S."/>
            <person name="Chertkov O."/>
            <person name="Detter J.C."/>
            <person name="Han C."/>
            <person name="Tapia R."/>
            <person name="Land M."/>
            <person name="Hauser L."/>
            <person name="Kyrpides N."/>
            <person name="Ivanova N."/>
            <person name="Mikhailova N."/>
            <person name="Pagani I."/>
            <person name="Cadillo-Quiroz H."/>
            <person name="Imachi H."/>
            <person name="Zinder S."/>
            <person name="Liu W."/>
            <person name="Woyke T."/>
        </authorList>
    </citation>
    <scope>NUCLEOTIDE SEQUENCE [LARGE SCALE GENOMIC DNA]</scope>
    <source>
        <strain evidence="3">AL-21</strain>
    </source>
</reference>
<dbReference type="HOGENOM" id="CLU_030571_2_1_2"/>
<dbReference type="InterPro" id="IPR036866">
    <property type="entry name" value="RibonucZ/Hydroxyglut_hydro"/>
</dbReference>
<dbReference type="KEGG" id="mel:Metbo_1491"/>
<accession>F0T8H3</accession>
<organism evidence="2 3">
    <name type="scientific">Methanobacterium lacus (strain AL-21)</name>
    <dbReference type="NCBI Taxonomy" id="877455"/>
    <lineage>
        <taxon>Archaea</taxon>
        <taxon>Methanobacteriati</taxon>
        <taxon>Methanobacteriota</taxon>
        <taxon>Methanomada group</taxon>
        <taxon>Methanobacteria</taxon>
        <taxon>Methanobacteriales</taxon>
        <taxon>Methanobacteriaceae</taxon>
        <taxon>Methanobacterium</taxon>
    </lineage>
</organism>
<name>F0T8H3_METLA</name>